<evidence type="ECO:0000256" key="5">
    <source>
        <dbReference type="SAM" id="MobiDB-lite"/>
    </source>
</evidence>
<evidence type="ECO:0000256" key="1">
    <source>
        <dbReference type="ARBA" id="ARBA00001974"/>
    </source>
</evidence>
<reference evidence="7 8" key="1">
    <citation type="journal article" date="2016" name="Mol. Biol. Evol.">
        <title>Comparative Genomics of Early-Diverging Mushroom-Forming Fungi Provides Insights into the Origins of Lignocellulose Decay Capabilities.</title>
        <authorList>
            <person name="Nagy L.G."/>
            <person name="Riley R."/>
            <person name="Tritt A."/>
            <person name="Adam C."/>
            <person name="Daum C."/>
            <person name="Floudas D."/>
            <person name="Sun H."/>
            <person name="Yadav J.S."/>
            <person name="Pangilinan J."/>
            <person name="Larsson K.H."/>
            <person name="Matsuura K."/>
            <person name="Barry K."/>
            <person name="Labutti K."/>
            <person name="Kuo R."/>
            <person name="Ohm R.A."/>
            <person name="Bhattacharya S.S."/>
            <person name="Shirouzu T."/>
            <person name="Yoshinaga Y."/>
            <person name="Martin F.M."/>
            <person name="Grigoriev I.V."/>
            <person name="Hibbett D.S."/>
        </authorList>
    </citation>
    <scope>NUCLEOTIDE SEQUENCE [LARGE SCALE GENOMIC DNA]</scope>
    <source>
        <strain evidence="7 8">HHB10207 ss-3</strain>
    </source>
</reference>
<evidence type="ECO:0000256" key="2">
    <source>
        <dbReference type="ARBA" id="ARBA00022630"/>
    </source>
</evidence>
<dbReference type="Gene3D" id="3.30.70.2450">
    <property type="match status" value="1"/>
</dbReference>
<dbReference type="InterPro" id="IPR050641">
    <property type="entry name" value="RIFMO-like"/>
</dbReference>
<name>A0A165XU01_9AGAM</name>
<feature type="region of interest" description="Disordered" evidence="5">
    <location>
        <begin position="371"/>
        <end position="391"/>
    </location>
</feature>
<keyword evidence="8" id="KW-1185">Reference proteome</keyword>
<dbReference type="SUPFAM" id="SSF51905">
    <property type="entry name" value="FAD/NAD(P)-binding domain"/>
    <property type="match status" value="1"/>
</dbReference>
<dbReference type="Gene3D" id="3.50.50.60">
    <property type="entry name" value="FAD/NAD(P)-binding domain"/>
    <property type="match status" value="1"/>
</dbReference>
<evidence type="ECO:0000256" key="4">
    <source>
        <dbReference type="ARBA" id="ARBA00023002"/>
    </source>
</evidence>
<comment type="cofactor">
    <cofactor evidence="1">
        <name>FAD</name>
        <dbReference type="ChEBI" id="CHEBI:57692"/>
    </cofactor>
</comment>
<dbReference type="PANTHER" id="PTHR43004:SF19">
    <property type="entry name" value="BINDING MONOOXYGENASE, PUTATIVE (JCVI)-RELATED"/>
    <property type="match status" value="1"/>
</dbReference>
<dbReference type="PRINTS" id="PR00420">
    <property type="entry name" value="RNGMNOXGNASE"/>
</dbReference>
<dbReference type="PANTHER" id="PTHR43004">
    <property type="entry name" value="TRK SYSTEM POTASSIUM UPTAKE PROTEIN"/>
    <property type="match status" value="1"/>
</dbReference>
<dbReference type="InterPro" id="IPR036188">
    <property type="entry name" value="FAD/NAD-bd_sf"/>
</dbReference>
<feature type="domain" description="FAD-binding" evidence="6">
    <location>
        <begin position="8"/>
        <end position="356"/>
    </location>
</feature>
<dbReference type="OrthoDB" id="2690153at2759"/>
<keyword evidence="2" id="KW-0285">Flavoprotein</keyword>
<sequence>MAEQVEPAVLIVGAGPSGLVLALHLRLNNVPVRIIDKQPEFSIGSRATLIQPRTLERFSLLGITREEIFESGVVAHQMRIYAPPAGTTAVKTFSFQEPLEPRPSVPFTQPVTMSQDIFESILRSKLAALGTKVELGVELKSILNIGDEPPIAELHHITQNRTEMLKVPYLVGADGAKGVCRQLFSIPFLGETREADKMKIADVETDGITNEFWHMWGSFATAAVGLKPLGHGNKFQYQLVGPKVNHEALQTAEDLQKEFWEISGRKDITFKNVTWITTWRGNMRLAQSLQSGRRFLIGDAGHCHSPAGGQGMNTSILDAINLSWKLALVHNHHASPSLLDSYEAERLPVIAEMLDLTTALHEKVWENKNGIDSKAPPIEPTKEDNTDPMYRPKHFSQIGVNYRKSPIVFDERISSSEEGEGEGSGSSFYHSSTTLQAGDRAPDAQLTFTPSPEIGSVKSPHADTLFSFFHPSIHTILIFPGTSSLKSEKFVDFFSAIPWAIAQALVVLPKESEEEIPIISGCQFGKDLQGSAYADYGIGNGVSELTAVVVRPDGIVGGFAKSVGGVKTYFEKLLGVDGYRMLMSP</sequence>
<keyword evidence="4" id="KW-0560">Oxidoreductase</keyword>
<evidence type="ECO:0000259" key="6">
    <source>
        <dbReference type="Pfam" id="PF01494"/>
    </source>
</evidence>
<dbReference type="Gene3D" id="3.40.30.20">
    <property type="match status" value="1"/>
</dbReference>
<dbReference type="GO" id="GO:0071949">
    <property type="term" value="F:FAD binding"/>
    <property type="evidence" value="ECO:0007669"/>
    <property type="project" value="InterPro"/>
</dbReference>
<dbReference type="AlphaFoldDB" id="A0A165XU01"/>
<organism evidence="7 8">
    <name type="scientific">Sistotremastrum suecicum HHB10207 ss-3</name>
    <dbReference type="NCBI Taxonomy" id="1314776"/>
    <lineage>
        <taxon>Eukaryota</taxon>
        <taxon>Fungi</taxon>
        <taxon>Dikarya</taxon>
        <taxon>Basidiomycota</taxon>
        <taxon>Agaricomycotina</taxon>
        <taxon>Agaricomycetes</taxon>
        <taxon>Sistotremastrales</taxon>
        <taxon>Sistotremastraceae</taxon>
        <taxon>Sistotremastrum</taxon>
    </lineage>
</organism>
<dbReference type="Pfam" id="PF01494">
    <property type="entry name" value="FAD_binding_3"/>
    <property type="match status" value="1"/>
</dbReference>
<dbReference type="InterPro" id="IPR002938">
    <property type="entry name" value="FAD-bd"/>
</dbReference>
<dbReference type="EMBL" id="KV428320">
    <property type="protein sequence ID" value="KZT32546.1"/>
    <property type="molecule type" value="Genomic_DNA"/>
</dbReference>
<dbReference type="Proteomes" id="UP000076798">
    <property type="component" value="Unassembled WGS sequence"/>
</dbReference>
<protein>
    <recommendedName>
        <fullName evidence="6">FAD-binding domain-containing protein</fullName>
    </recommendedName>
</protein>
<gene>
    <name evidence="7" type="ORF">SISSUDRAFT_1055385</name>
</gene>
<feature type="region of interest" description="Disordered" evidence="5">
    <location>
        <begin position="414"/>
        <end position="434"/>
    </location>
</feature>
<keyword evidence="3" id="KW-0274">FAD</keyword>
<proteinExistence type="predicted"/>
<evidence type="ECO:0000313" key="8">
    <source>
        <dbReference type="Proteomes" id="UP000076798"/>
    </source>
</evidence>
<dbReference type="STRING" id="1314776.A0A165XU01"/>
<evidence type="ECO:0000313" key="7">
    <source>
        <dbReference type="EMBL" id="KZT32546.1"/>
    </source>
</evidence>
<accession>A0A165XU01</accession>
<dbReference type="InterPro" id="IPR038220">
    <property type="entry name" value="PHOX_C_sf"/>
</dbReference>
<dbReference type="GO" id="GO:0016709">
    <property type="term" value="F:oxidoreductase activity, acting on paired donors, with incorporation or reduction of molecular oxygen, NAD(P)H as one donor, and incorporation of one atom of oxygen"/>
    <property type="evidence" value="ECO:0007669"/>
    <property type="project" value="UniProtKB-ARBA"/>
</dbReference>
<evidence type="ECO:0000256" key="3">
    <source>
        <dbReference type="ARBA" id="ARBA00022827"/>
    </source>
</evidence>